<dbReference type="SUPFAM" id="SSF49464">
    <property type="entry name" value="Carboxypeptidase regulatory domain-like"/>
    <property type="match status" value="1"/>
</dbReference>
<keyword evidence="5" id="KW-0675">Receptor</keyword>
<protein>
    <submittedName>
        <fullName evidence="5">TonB-dependent receptor</fullName>
    </submittedName>
</protein>
<dbReference type="EMBL" id="RCZH01000002">
    <property type="protein sequence ID" value="TPG44489.1"/>
    <property type="molecule type" value="Genomic_DNA"/>
</dbReference>
<feature type="signal peptide" evidence="4">
    <location>
        <begin position="1"/>
        <end position="19"/>
    </location>
</feature>
<comment type="caution">
    <text evidence="5">The sequence shown here is derived from an EMBL/GenBank/DDBJ whole genome shotgun (WGS) entry which is preliminary data.</text>
</comment>
<dbReference type="Pfam" id="PF13715">
    <property type="entry name" value="CarbopepD_reg_2"/>
    <property type="match status" value="1"/>
</dbReference>
<evidence type="ECO:0000256" key="4">
    <source>
        <dbReference type="SAM" id="SignalP"/>
    </source>
</evidence>
<evidence type="ECO:0000256" key="3">
    <source>
        <dbReference type="ARBA" id="ARBA00023237"/>
    </source>
</evidence>
<dbReference type="InterPro" id="IPR036942">
    <property type="entry name" value="Beta-barrel_TonB_sf"/>
</dbReference>
<sequence>MGKKYILFFVLLSFKVAFAQQETIFLGLVIDAKTQNPLENIVVSIQNSAITQLTNKSGKFELHSVIKGEQLLLLHSQGYRDLLLKVQSNFGQQVNLGILQLEDRFSDETPAALISLLESDLSDDNSSSEMTSGLLQSSKDAFMQASAFNWGQARFRVRGLDSENGTMMLNGMVMNKIYDGRPQWSNWGGLNNVLRNQEFSVGAAASNYTFGGILGTQQISTRASMYRKGTQLTFSGSNTTYNLRAIGTYISGMNGSGWAFAISAGKRWAGEGYFEGTSFDAESFFISVEKKLNKRQSLNFTGFYTPSIRAKNSANTNEVIQLTNEKYNSYWGFQNDEKRNARIKKVEEPLLMLNHYFKLNEKINLNSSVMYQFGKVGNSTIDYQSANSPDPTYYRKLPSYYSSLYAKDKGEFSGEFTPDYQNAEKSKLLFLEKPQIDWDAMYKANQSPILNSNGVITGYEAAQSHYVLYEDRTDDNTLAANSNLNIQLSENSAFDGGITFRNLKSHQFQYLTDLLGGQYFEDIDAFYSGNEAQSDLQNPNRQVKEGDIYGYNYNFLATTIDAFTQFKFSYNKVDFYLGQSYSVSNYQRDGLYQNGIYPITSFGKSQKVTFENFGFKGGFTYKISGKQWLFFNGMHLTRAPSLRNTFSNSRLNNSVVNGIENENISSAEGNYVFHSPKLKMRFTGYYTLIKNTTKTSFFYAEGIFDRGASYNSTDAFVSQTLTNLDKKNIGLELSFEYQISLTLKTTLSAAYGNYTYNSNPNVSITNDANVANGDTQATFDFGESYLKNYKQSGMPQQAYSLGLEYRDPKYWWLASNINYMTESYIDVSPIARTARFYKNSISGLVFPEATEEHALTLLKQEKFDPIVLLNISGGKSWRFSRKYIGLFASINNVLDLTYKTGGFEQARNANFRALNQDVSSGTPSFGPKYFYGYGRTYFVNLTISL</sequence>
<proteinExistence type="predicted"/>
<dbReference type="Gene3D" id="2.40.170.20">
    <property type="entry name" value="TonB-dependent receptor, beta-barrel domain"/>
    <property type="match status" value="1"/>
</dbReference>
<dbReference type="Proteomes" id="UP000319700">
    <property type="component" value="Unassembled WGS sequence"/>
</dbReference>
<dbReference type="RefSeq" id="WP_140503660.1">
    <property type="nucleotide sequence ID" value="NZ_RCZH01000002.1"/>
</dbReference>
<evidence type="ECO:0000313" key="5">
    <source>
        <dbReference type="EMBL" id="TPG44489.1"/>
    </source>
</evidence>
<keyword evidence="6" id="KW-1185">Reference proteome</keyword>
<dbReference type="AlphaFoldDB" id="A0A502F5X4"/>
<keyword evidence="2" id="KW-0472">Membrane</keyword>
<reference evidence="5 6" key="1">
    <citation type="journal article" date="2019" name="Environ. Microbiol.">
        <title>Species interactions and distinct microbial communities in high Arctic permafrost affected cryosols are associated with the CH4 and CO2 gas fluxes.</title>
        <authorList>
            <person name="Altshuler I."/>
            <person name="Hamel J."/>
            <person name="Turney S."/>
            <person name="Magnuson E."/>
            <person name="Levesque R."/>
            <person name="Greer C."/>
            <person name="Whyte L.G."/>
        </authorList>
    </citation>
    <scope>NUCLEOTIDE SEQUENCE [LARGE SCALE GENOMIC DNA]</scope>
    <source>
        <strain evidence="5 6">42</strain>
    </source>
</reference>
<feature type="chain" id="PRO_5021455767" evidence="4">
    <location>
        <begin position="20"/>
        <end position="945"/>
    </location>
</feature>
<dbReference type="SUPFAM" id="SSF56935">
    <property type="entry name" value="Porins"/>
    <property type="match status" value="1"/>
</dbReference>
<comment type="subcellular location">
    <subcellularLocation>
        <location evidence="1">Cell outer membrane</location>
    </subcellularLocation>
</comment>
<dbReference type="GO" id="GO:0009279">
    <property type="term" value="C:cell outer membrane"/>
    <property type="evidence" value="ECO:0007669"/>
    <property type="project" value="UniProtKB-SubCell"/>
</dbReference>
<organism evidence="5 6">
    <name type="scientific">Flavobacterium pectinovorum</name>
    <dbReference type="NCBI Taxonomy" id="29533"/>
    <lineage>
        <taxon>Bacteria</taxon>
        <taxon>Pseudomonadati</taxon>
        <taxon>Bacteroidota</taxon>
        <taxon>Flavobacteriia</taxon>
        <taxon>Flavobacteriales</taxon>
        <taxon>Flavobacteriaceae</taxon>
        <taxon>Flavobacterium</taxon>
    </lineage>
</organism>
<keyword evidence="3" id="KW-0998">Cell outer membrane</keyword>
<dbReference type="OrthoDB" id="1453181at2"/>
<gene>
    <name evidence="5" type="ORF">EAH81_03150</name>
</gene>
<evidence type="ECO:0000256" key="1">
    <source>
        <dbReference type="ARBA" id="ARBA00004442"/>
    </source>
</evidence>
<name>A0A502F5X4_9FLAO</name>
<accession>A0A502F5X4</accession>
<dbReference type="InterPro" id="IPR008969">
    <property type="entry name" value="CarboxyPept-like_regulatory"/>
</dbReference>
<keyword evidence="4" id="KW-0732">Signal</keyword>
<dbReference type="Gene3D" id="2.60.40.1120">
    <property type="entry name" value="Carboxypeptidase-like, regulatory domain"/>
    <property type="match status" value="1"/>
</dbReference>
<dbReference type="STRING" id="29533.SAMN05444387_1710"/>
<evidence type="ECO:0000256" key="2">
    <source>
        <dbReference type="ARBA" id="ARBA00023136"/>
    </source>
</evidence>
<evidence type="ECO:0000313" key="6">
    <source>
        <dbReference type="Proteomes" id="UP000319700"/>
    </source>
</evidence>